<evidence type="ECO:0000313" key="2">
    <source>
        <dbReference type="EMBL" id="GGR25673.1"/>
    </source>
</evidence>
<sequence length="158" mass="17620">MNRLMQQRTHMIDLTHSLRDDVFKAISGSDLEFSPGADAHTLRGLLLQQADIQAAYAQSFRTLHLSFGEATPDQQQSAQELQEHFARLDAELLAALDALSDDDLKRPHDPRGLKAPGYTVETSFYTYRESVLIFAARASVYLRALGREVPALTKSFVG</sequence>
<keyword evidence="3" id="KW-1185">Reference proteome</keyword>
<protein>
    <recommendedName>
        <fullName evidence="1">DinB-like domain-containing protein</fullName>
    </recommendedName>
</protein>
<organism evidence="2 3">
    <name type="scientific">Deinococcus ruber</name>
    <dbReference type="NCBI Taxonomy" id="1848197"/>
    <lineage>
        <taxon>Bacteria</taxon>
        <taxon>Thermotogati</taxon>
        <taxon>Deinococcota</taxon>
        <taxon>Deinococci</taxon>
        <taxon>Deinococcales</taxon>
        <taxon>Deinococcaceae</taxon>
        <taxon>Deinococcus</taxon>
    </lineage>
</organism>
<dbReference type="InterPro" id="IPR024775">
    <property type="entry name" value="DinB-like"/>
</dbReference>
<comment type="caution">
    <text evidence="2">The sequence shown here is derived from an EMBL/GenBank/DDBJ whole genome shotgun (WGS) entry which is preliminary data.</text>
</comment>
<dbReference type="InterPro" id="IPR034660">
    <property type="entry name" value="DinB/YfiT-like"/>
</dbReference>
<dbReference type="Pfam" id="PF12867">
    <property type="entry name" value="DinB_2"/>
    <property type="match status" value="1"/>
</dbReference>
<name>A0A918CK15_9DEIO</name>
<dbReference type="SUPFAM" id="SSF109854">
    <property type="entry name" value="DinB/YfiT-like putative metalloenzymes"/>
    <property type="match status" value="1"/>
</dbReference>
<dbReference type="RefSeq" id="WP_189092430.1">
    <property type="nucleotide sequence ID" value="NZ_BMQL01000036.1"/>
</dbReference>
<proteinExistence type="predicted"/>
<accession>A0A918CK15</accession>
<dbReference type="Proteomes" id="UP000603865">
    <property type="component" value="Unassembled WGS sequence"/>
</dbReference>
<reference evidence="2" key="1">
    <citation type="journal article" date="2014" name="Int. J. Syst. Evol. Microbiol.">
        <title>Complete genome sequence of Corynebacterium casei LMG S-19264T (=DSM 44701T), isolated from a smear-ripened cheese.</title>
        <authorList>
            <consortium name="US DOE Joint Genome Institute (JGI-PGF)"/>
            <person name="Walter F."/>
            <person name="Albersmeier A."/>
            <person name="Kalinowski J."/>
            <person name="Ruckert C."/>
        </authorList>
    </citation>
    <scope>NUCLEOTIDE SEQUENCE</scope>
    <source>
        <strain evidence="2">JCM 31311</strain>
    </source>
</reference>
<gene>
    <name evidence="2" type="ORF">GCM10008957_41630</name>
</gene>
<evidence type="ECO:0000259" key="1">
    <source>
        <dbReference type="Pfam" id="PF12867"/>
    </source>
</evidence>
<dbReference type="Gene3D" id="1.20.120.450">
    <property type="entry name" value="dinb family like domain"/>
    <property type="match status" value="1"/>
</dbReference>
<reference evidence="2" key="2">
    <citation type="submission" date="2020-09" db="EMBL/GenBank/DDBJ databases">
        <authorList>
            <person name="Sun Q."/>
            <person name="Ohkuma M."/>
        </authorList>
    </citation>
    <scope>NUCLEOTIDE SEQUENCE</scope>
    <source>
        <strain evidence="2">JCM 31311</strain>
    </source>
</reference>
<dbReference type="AlphaFoldDB" id="A0A918CK15"/>
<evidence type="ECO:0000313" key="3">
    <source>
        <dbReference type="Proteomes" id="UP000603865"/>
    </source>
</evidence>
<dbReference type="EMBL" id="BMQL01000036">
    <property type="protein sequence ID" value="GGR25673.1"/>
    <property type="molecule type" value="Genomic_DNA"/>
</dbReference>
<feature type="domain" description="DinB-like" evidence="1">
    <location>
        <begin position="20"/>
        <end position="114"/>
    </location>
</feature>